<gene>
    <name evidence="1" type="ORF">Lery_1341</name>
</gene>
<dbReference type="STRING" id="448.Lery_1341"/>
<dbReference type="Proteomes" id="UP000054773">
    <property type="component" value="Unassembled WGS sequence"/>
</dbReference>
<keyword evidence="2" id="KW-1185">Reference proteome</keyword>
<evidence type="ECO:0000313" key="2">
    <source>
        <dbReference type="Proteomes" id="UP000054773"/>
    </source>
</evidence>
<comment type="caution">
    <text evidence="1">The sequence shown here is derived from an EMBL/GenBank/DDBJ whole genome shotgun (WGS) entry which is preliminary data.</text>
</comment>
<evidence type="ECO:0000313" key="1">
    <source>
        <dbReference type="EMBL" id="KTC98287.1"/>
    </source>
</evidence>
<organism evidence="1 2">
    <name type="scientific">Legionella erythra</name>
    <dbReference type="NCBI Taxonomy" id="448"/>
    <lineage>
        <taxon>Bacteria</taxon>
        <taxon>Pseudomonadati</taxon>
        <taxon>Pseudomonadota</taxon>
        <taxon>Gammaproteobacteria</taxon>
        <taxon>Legionellales</taxon>
        <taxon>Legionellaceae</taxon>
        <taxon>Legionella</taxon>
    </lineage>
</organism>
<dbReference type="AlphaFoldDB" id="A0A0W0TRR5"/>
<dbReference type="RefSeq" id="WP_058526478.1">
    <property type="nucleotide sequence ID" value="NZ_CAAAHY010000024.1"/>
</dbReference>
<name>A0A0W0TRR5_LEGER</name>
<reference evidence="1 2" key="1">
    <citation type="submission" date="2015-11" db="EMBL/GenBank/DDBJ databases">
        <title>Genomic analysis of 38 Legionella species identifies large and diverse effector repertoires.</title>
        <authorList>
            <person name="Burstein D."/>
            <person name="Amaro F."/>
            <person name="Zusman T."/>
            <person name="Lifshitz Z."/>
            <person name="Cohen O."/>
            <person name="Gilbert J.A."/>
            <person name="Pupko T."/>
            <person name="Shuman H.A."/>
            <person name="Segal G."/>
        </authorList>
    </citation>
    <scope>NUCLEOTIDE SEQUENCE [LARGE SCALE GENOMIC DNA]</scope>
    <source>
        <strain evidence="1 2">SE-32A-C8</strain>
    </source>
</reference>
<dbReference type="EMBL" id="LNYA01000023">
    <property type="protein sequence ID" value="KTC98287.1"/>
    <property type="molecule type" value="Genomic_DNA"/>
</dbReference>
<dbReference type="OrthoDB" id="5647981at2"/>
<dbReference type="PATRIC" id="fig|448.7.peg.1402"/>
<proteinExistence type="predicted"/>
<protein>
    <submittedName>
        <fullName evidence="1">Uncharacterized protein</fullName>
    </submittedName>
</protein>
<sequence>MGFTLPKHLKDLLKQLNNLAEDYKKRRQSKDSERYFSMFRSATKNPDREQDAEFIENLASWVEANKSNYYKLDYDYYNVDYQQIVTYLKKALSGMLMIELIKIYGPHGENKTDSALGEILLEQFSIKKFSEIPQEQIIQCIESLEHLIDIINKTTSDDWINENYRDVRLAIDTALKGYEVETKATLS</sequence>
<accession>A0A0W0TRR5</accession>